<keyword evidence="12" id="KW-1185">Reference proteome</keyword>
<feature type="compositionally biased region" description="Acidic residues" evidence="7">
    <location>
        <begin position="642"/>
        <end position="659"/>
    </location>
</feature>
<proteinExistence type="inferred from homology"/>
<accession>A0A0D6ELT6</accession>
<feature type="compositionally biased region" description="Basic residues" evidence="7">
    <location>
        <begin position="879"/>
        <end position="907"/>
    </location>
</feature>
<feature type="compositionally biased region" description="Acidic residues" evidence="7">
    <location>
        <begin position="689"/>
        <end position="723"/>
    </location>
</feature>
<dbReference type="GO" id="GO:0005730">
    <property type="term" value="C:nucleolus"/>
    <property type="evidence" value="ECO:0007669"/>
    <property type="project" value="TreeGrafter"/>
</dbReference>
<feature type="region of interest" description="Disordered" evidence="7">
    <location>
        <begin position="600"/>
        <end position="754"/>
    </location>
</feature>
<keyword evidence="5" id="KW-0653">Protein transport</keyword>
<protein>
    <submittedName>
        <fullName evidence="11">SPOSA6832_02242-mRNA-1:cds</fullName>
    </submittedName>
</protein>
<feature type="region of interest" description="Disordered" evidence="7">
    <location>
        <begin position="1"/>
        <end position="44"/>
    </location>
</feature>
<feature type="compositionally biased region" description="Low complexity" evidence="7">
    <location>
        <begin position="617"/>
        <end position="628"/>
    </location>
</feature>
<organism evidence="11 12">
    <name type="scientific">Sporidiobolus salmonicolor</name>
    <name type="common">Yeast-like fungus</name>
    <name type="synonym">Sporobolomyces salmonicolor</name>
    <dbReference type="NCBI Taxonomy" id="5005"/>
    <lineage>
        <taxon>Eukaryota</taxon>
        <taxon>Fungi</taxon>
        <taxon>Dikarya</taxon>
        <taxon>Basidiomycota</taxon>
        <taxon>Pucciniomycotina</taxon>
        <taxon>Microbotryomycetes</taxon>
        <taxon>Sporidiobolales</taxon>
        <taxon>Sporidiobolaceae</taxon>
        <taxon>Sporobolomyces</taxon>
    </lineage>
</organism>
<dbReference type="GO" id="GO:0015031">
    <property type="term" value="P:protein transport"/>
    <property type="evidence" value="ECO:0007669"/>
    <property type="project" value="UniProtKB-KW"/>
</dbReference>
<dbReference type="GO" id="GO:0000055">
    <property type="term" value="P:ribosomal large subunit export from nucleus"/>
    <property type="evidence" value="ECO:0007669"/>
    <property type="project" value="InterPro"/>
</dbReference>
<dbReference type="OrthoDB" id="2196187at2759"/>
<gene>
    <name evidence="11" type="primary">SPOSA6832_02242</name>
</gene>
<comment type="similarity">
    <text evidence="2">Belongs to the SDA1 family.</text>
</comment>
<evidence type="ECO:0000256" key="7">
    <source>
        <dbReference type="SAM" id="MobiDB-lite"/>
    </source>
</evidence>
<evidence type="ECO:0000256" key="3">
    <source>
        <dbReference type="ARBA" id="ARBA00022448"/>
    </source>
</evidence>
<dbReference type="Pfam" id="PF05285">
    <property type="entry name" value="SDA1_dom"/>
    <property type="match status" value="1"/>
</dbReference>
<dbReference type="InterPro" id="IPR027312">
    <property type="entry name" value="Sda1"/>
</dbReference>
<evidence type="ECO:0000259" key="10">
    <source>
        <dbReference type="Pfam" id="PF21638"/>
    </source>
</evidence>
<dbReference type="InterPro" id="IPR012977">
    <property type="entry name" value="SDA1_N"/>
</dbReference>
<evidence type="ECO:0000313" key="12">
    <source>
        <dbReference type="Proteomes" id="UP000243876"/>
    </source>
</evidence>
<evidence type="ECO:0000256" key="6">
    <source>
        <dbReference type="ARBA" id="ARBA00023242"/>
    </source>
</evidence>
<feature type="domain" description="SDA1 middle" evidence="8">
    <location>
        <begin position="692"/>
        <end position="838"/>
    </location>
</feature>
<sequence length="913" mass="100011">MAAAATVARPAAPSHAGSRASTSRSRGAVSSTTDSSTGLRTKTQRGALITSSLPTLQNLIKRSPDSYAEEFAVQWARFGSLVKIVQLGLGAGKGDEEQLKEVTGFVCQVAHLYPTLTGSLPSILSGLLLSSTPTASTSGAAAAPAGASTGISGGGVQLAPETRKTMMQGLVLLRRRDVITGVDLLKTLFPLLSLTTSPNLRAYILKTIIGDIKNANLKTKHHKLNRMVQGLCFQMIERGIDAEAERLGTGVKASRRGGANGKVVGAREAMWAVKIAAELWRKNIWRDDMTVKLVARACFHPDTKVQSAAMHFFLVTPDSQGGSGDMLDSDEESDDGPDIQAVKHRVEINKKRKSSERKAKREIKSANQKRRAKEQAQQEPQANFSALQLLNNPEGFGEQLYQQLVRYDKAYTLEHKVLVMQLFGRVSGTHKLTVLAFYSYVLKYLTHHQLQITSILVSLAQSVHDRTPDDELQPVLRKIASEFVHSGVAAEVNAAGLNAITEICRRQPLAMDRDLLEDLVEYRKSKDKGVMVAARGLLGLYREVNPDLLKRRERGKVASMNMSAGVESAQPLKYGQERDVATGIEGLDLLAKHLAEKSAAVDGNEGAEMDEDDEAGWDGWEAESNSSDSESDSEGGWINVESEGESDLEISDSDDDDEDRERKRRKVERQQAREKKGKGKVVEMAALKEEDEINFGSDADAEEGSDDESGEGSDEDSDDEEEGEATRKERDVEEEDEMSLTRANKELAGTTFADLATTKILTPADFAKINELRMAAAEDEAKNGGGSAARRKLAALAAARKANHGDTSDAFLVEGDILGLQKKTKNSYEERLAKIAEGREGRDKFGSHKHKKLDQKEHSTTNQEKKRKKNFMMTLHSHNVQRKSRASLQQKSKKLRNHVTRMKKGGRRANGQS</sequence>
<evidence type="ECO:0000313" key="11">
    <source>
        <dbReference type="EMBL" id="CEQ40600.1"/>
    </source>
</evidence>
<feature type="compositionally biased region" description="Low complexity" evidence="7">
    <location>
        <begin position="1"/>
        <end position="33"/>
    </location>
</feature>
<keyword evidence="3" id="KW-0813">Transport</keyword>
<keyword evidence="6" id="KW-0539">Nucleus</keyword>
<dbReference type="EMBL" id="CENE01000007">
    <property type="protein sequence ID" value="CEQ40600.1"/>
    <property type="molecule type" value="Genomic_DNA"/>
</dbReference>
<dbReference type="PANTHER" id="PTHR12730:SF0">
    <property type="entry name" value="PROTEIN SDA1 HOMOLOG"/>
    <property type="match status" value="1"/>
</dbReference>
<comment type="subcellular location">
    <subcellularLocation>
        <location evidence="1">Nucleus</location>
    </subcellularLocation>
</comment>
<dbReference type="Pfam" id="PF08158">
    <property type="entry name" value="SDA1_HEAT"/>
    <property type="match status" value="2"/>
</dbReference>
<evidence type="ECO:0000259" key="8">
    <source>
        <dbReference type="Pfam" id="PF05285"/>
    </source>
</evidence>
<name>A0A0D6ELT6_SPOSA</name>
<evidence type="ECO:0000256" key="2">
    <source>
        <dbReference type="ARBA" id="ARBA00005783"/>
    </source>
</evidence>
<dbReference type="Pfam" id="PF21638">
    <property type="entry name" value="SDA1_C"/>
    <property type="match status" value="1"/>
</dbReference>
<dbReference type="PANTHER" id="PTHR12730">
    <property type="entry name" value="HSDA/SDA1-RELATED"/>
    <property type="match status" value="1"/>
</dbReference>
<evidence type="ECO:0000256" key="1">
    <source>
        <dbReference type="ARBA" id="ARBA00004123"/>
    </source>
</evidence>
<feature type="domain" description="SDA1 C-terminal" evidence="10">
    <location>
        <begin position="858"/>
        <end position="905"/>
    </location>
</feature>
<feature type="domain" description="SDA1 N-terminal" evidence="9">
    <location>
        <begin position="268"/>
        <end position="526"/>
    </location>
</feature>
<dbReference type="InterPro" id="IPR048292">
    <property type="entry name" value="SDA1_C"/>
</dbReference>
<feature type="domain" description="SDA1 N-terminal" evidence="9">
    <location>
        <begin position="157"/>
        <end position="239"/>
    </location>
</feature>
<evidence type="ECO:0000256" key="4">
    <source>
        <dbReference type="ARBA" id="ARBA00022517"/>
    </source>
</evidence>
<dbReference type="Proteomes" id="UP000243876">
    <property type="component" value="Unassembled WGS sequence"/>
</dbReference>
<evidence type="ECO:0000259" key="9">
    <source>
        <dbReference type="Pfam" id="PF08158"/>
    </source>
</evidence>
<reference evidence="12" key="1">
    <citation type="submission" date="2015-02" db="EMBL/GenBank/DDBJ databases">
        <authorList>
            <person name="Gon?alves P."/>
        </authorList>
    </citation>
    <scope>NUCLEOTIDE SEQUENCE [LARGE SCALE GENOMIC DNA]</scope>
</reference>
<feature type="compositionally biased region" description="Acidic residues" evidence="7">
    <location>
        <begin position="605"/>
        <end position="616"/>
    </location>
</feature>
<feature type="non-terminal residue" evidence="11">
    <location>
        <position position="1"/>
    </location>
</feature>
<feature type="region of interest" description="Disordered" evidence="7">
    <location>
        <begin position="321"/>
        <end position="381"/>
    </location>
</feature>
<feature type="compositionally biased region" description="Acidic residues" evidence="7">
    <location>
        <begin position="327"/>
        <end position="337"/>
    </location>
</feature>
<dbReference type="InterPro" id="IPR007949">
    <property type="entry name" value="SDA1_MD"/>
</dbReference>
<feature type="region of interest" description="Disordered" evidence="7">
    <location>
        <begin position="838"/>
        <end position="913"/>
    </location>
</feature>
<evidence type="ECO:0000256" key="5">
    <source>
        <dbReference type="ARBA" id="ARBA00022927"/>
    </source>
</evidence>
<dbReference type="AlphaFoldDB" id="A0A0D6ELT6"/>
<keyword evidence="4" id="KW-0690">Ribosome biogenesis</keyword>
<dbReference type="GO" id="GO:0042273">
    <property type="term" value="P:ribosomal large subunit biogenesis"/>
    <property type="evidence" value="ECO:0007669"/>
    <property type="project" value="InterPro"/>
</dbReference>